<dbReference type="InterPro" id="IPR050153">
    <property type="entry name" value="Metal_Ion_Import_ABC"/>
</dbReference>
<dbReference type="PROSITE" id="PS50893">
    <property type="entry name" value="ABC_TRANSPORTER_2"/>
    <property type="match status" value="1"/>
</dbReference>
<organism evidence="7 8">
    <name type="scientific">Mesomycoplasma dispar</name>
    <dbReference type="NCBI Taxonomy" id="86660"/>
    <lineage>
        <taxon>Bacteria</taxon>
        <taxon>Bacillati</taxon>
        <taxon>Mycoplasmatota</taxon>
        <taxon>Mycoplasmoidales</taxon>
        <taxon>Metamycoplasmataceae</taxon>
        <taxon>Mesomycoplasma</taxon>
    </lineage>
</organism>
<feature type="transmembrane region" description="Helical" evidence="5">
    <location>
        <begin position="731"/>
        <end position="758"/>
    </location>
</feature>
<evidence type="ECO:0000256" key="2">
    <source>
        <dbReference type="ARBA" id="ARBA00022448"/>
    </source>
</evidence>
<dbReference type="InterPro" id="IPR003439">
    <property type="entry name" value="ABC_transporter-like_ATP-bd"/>
</dbReference>
<dbReference type="PANTHER" id="PTHR42734">
    <property type="entry name" value="METAL TRANSPORT SYSTEM ATP-BINDING PROTEIN TM_0124-RELATED"/>
    <property type="match status" value="1"/>
</dbReference>
<keyword evidence="7" id="KW-0378">Hydrolase</keyword>
<evidence type="ECO:0000256" key="4">
    <source>
        <dbReference type="ARBA" id="ARBA00022840"/>
    </source>
</evidence>
<dbReference type="AlphaFoldDB" id="A0AAJ5NQ75"/>
<protein>
    <submittedName>
        <fullName evidence="7">ABC transporter ATPase</fullName>
        <ecNumber evidence="7">3.6.3.-</ecNumber>
    </submittedName>
</protein>
<dbReference type="PANTHER" id="PTHR42734:SF17">
    <property type="entry name" value="METAL TRANSPORT SYSTEM ATP-BINDING PROTEIN TM_0124-RELATED"/>
    <property type="match status" value="1"/>
</dbReference>
<comment type="similarity">
    <text evidence="1">Belongs to the ABC transporter superfamily.</text>
</comment>
<evidence type="ECO:0000313" key="7">
    <source>
        <dbReference type="EMBL" id="VEU61776.1"/>
    </source>
</evidence>
<dbReference type="EMBL" id="LR214971">
    <property type="protein sequence ID" value="VEU61776.1"/>
    <property type="molecule type" value="Genomic_DNA"/>
</dbReference>
<feature type="transmembrane region" description="Helical" evidence="5">
    <location>
        <begin position="681"/>
        <end position="711"/>
    </location>
</feature>
<proteinExistence type="inferred from homology"/>
<evidence type="ECO:0000313" key="8">
    <source>
        <dbReference type="Proteomes" id="UP000289629"/>
    </source>
</evidence>
<dbReference type="Proteomes" id="UP000289629">
    <property type="component" value="Chromosome"/>
</dbReference>
<accession>A0AAJ5NQ75</accession>
<evidence type="ECO:0000256" key="3">
    <source>
        <dbReference type="ARBA" id="ARBA00022741"/>
    </source>
</evidence>
<dbReference type="Gene3D" id="3.40.50.300">
    <property type="entry name" value="P-loop containing nucleotide triphosphate hydrolases"/>
    <property type="match status" value="1"/>
</dbReference>
<feature type="transmembrane region" description="Helical" evidence="5">
    <location>
        <begin position="258"/>
        <end position="279"/>
    </location>
</feature>
<dbReference type="PROSITE" id="PS00211">
    <property type="entry name" value="ABC_TRANSPORTER_1"/>
    <property type="match status" value="1"/>
</dbReference>
<evidence type="ECO:0000256" key="1">
    <source>
        <dbReference type="ARBA" id="ARBA00005417"/>
    </source>
</evidence>
<dbReference type="RefSeq" id="WP_044635403.1">
    <property type="nucleotide sequence ID" value="NZ_CP007229.1"/>
</dbReference>
<keyword evidence="3" id="KW-0547">Nucleotide-binding</keyword>
<dbReference type="GO" id="GO:0005524">
    <property type="term" value="F:ATP binding"/>
    <property type="evidence" value="ECO:0007669"/>
    <property type="project" value="UniProtKB-KW"/>
</dbReference>
<dbReference type="InterPro" id="IPR017871">
    <property type="entry name" value="ABC_transporter-like_CS"/>
</dbReference>
<reference evidence="7 8" key="1">
    <citation type="submission" date="2019-01" db="EMBL/GenBank/DDBJ databases">
        <authorList>
            <consortium name="Pathogen Informatics"/>
        </authorList>
    </citation>
    <scope>NUCLEOTIDE SEQUENCE [LARGE SCALE GENOMIC DNA]</scope>
    <source>
        <strain evidence="7 8">NCTC10125</strain>
    </source>
</reference>
<keyword evidence="5" id="KW-0472">Membrane</keyword>
<keyword evidence="5" id="KW-1133">Transmembrane helix</keyword>
<dbReference type="SMART" id="SM00382">
    <property type="entry name" value="AAA"/>
    <property type="match status" value="1"/>
</dbReference>
<dbReference type="SUPFAM" id="SSF52540">
    <property type="entry name" value="P-loop containing nucleoside triphosphate hydrolases"/>
    <property type="match status" value="1"/>
</dbReference>
<feature type="domain" description="ABC transporter" evidence="6">
    <location>
        <begin position="2"/>
        <end position="227"/>
    </location>
</feature>
<dbReference type="GO" id="GO:0016887">
    <property type="term" value="F:ATP hydrolysis activity"/>
    <property type="evidence" value="ECO:0007669"/>
    <property type="project" value="InterPro"/>
</dbReference>
<sequence length="767" mass="86641">MIQIRNVTKKIGTKLILDNISVDIPSNKLTFISGQSGVGKTTLLHIIAKITNADSGQISFFDANQKQIKKPNVDIVFQDFNLIDNISAVDNVRIGTNILGHSFKQEEFSKNANFLNLEKSIFKTKMEDLSGGEKQRISILRSLNRGSEFILFDEPTASLDKENELIIFEKIKQMSKNHTIVVISHNIEMVKKYADQIIFLQKGQQPIVQKFNEDLPEKIQDLENLPTSKSKKVSKIFQFKNKLRISPIFVIADISKKITLTILIVIAFLAAIFSISFAFELNLGTEKVSRQQKYTLSLDKNLIEKKSKAAFNQDEISQIGSFESVNTIVPMRSTANMNFYYENRKVSLDSVDQIEINDFFKNRIENDIVNFEGRFIENANEIILSNSTAEKLKIENPIGQTIYLTHGTVKEIQDVKNKIPLKIVGINHGIKSSVSKINNSFNLITFPSFIATETILNLENLVIKNENLAKKYENQQLFKEINSYIPNENQQTSALIPFTIKLKSAKAQPENLKLITGNIAKKVDQILISTTAVDLNAKYKLKVGDIIQTVSPLDQKFNLVVVGIFESPISELYYHRDAKEFYNRYQPAQLATYLTTTDENNELDSEAKIAKFDLKITPPSNLIRVITSQSLEIIAIINKVTFAVFIIFVIILIAFILVYAKTISESKQKMIGILKALGGSTLLTLFYHTLNIILISIVVLALSFVIIFPAMESIHVLIVGSELPAASQYHLSLILLFSWTGLSTVFILIYVLMSLITYKKTTQQLLR</sequence>
<evidence type="ECO:0000259" key="6">
    <source>
        <dbReference type="PROSITE" id="PS50893"/>
    </source>
</evidence>
<dbReference type="KEGG" id="mds:MDIS_01980"/>
<dbReference type="Pfam" id="PF00005">
    <property type="entry name" value="ABC_tran"/>
    <property type="match status" value="1"/>
</dbReference>
<feature type="transmembrane region" description="Helical" evidence="5">
    <location>
        <begin position="640"/>
        <end position="660"/>
    </location>
</feature>
<name>A0AAJ5NQ75_9BACT</name>
<keyword evidence="5" id="KW-0812">Transmembrane</keyword>
<evidence type="ECO:0000256" key="5">
    <source>
        <dbReference type="SAM" id="Phobius"/>
    </source>
</evidence>
<keyword evidence="4" id="KW-0067">ATP-binding</keyword>
<dbReference type="InterPro" id="IPR027417">
    <property type="entry name" value="P-loop_NTPase"/>
</dbReference>
<dbReference type="EC" id="3.6.3.-" evidence="7"/>
<gene>
    <name evidence="7" type="primary">tcyN</name>
    <name evidence="7" type="ORF">NCTC10125_00384</name>
</gene>
<dbReference type="InterPro" id="IPR003593">
    <property type="entry name" value="AAA+_ATPase"/>
</dbReference>
<keyword evidence="2" id="KW-0813">Transport</keyword>